<dbReference type="Proteomes" id="UP000273143">
    <property type="component" value="Chromosome"/>
</dbReference>
<sequence>MRWLFVFLVFLNLFFYVWQKQQTTTVPQKIAVEPEQIPTIQLVKEHPELTKPHRVEQSVEQITETPNTPKEPIICLYIGGFTNPDQLTVISSYIKKIDPNIKLDVVKPDTIPTVELYVATTSTEQLQTLEQLDKLSINSLIILRGVLKDDISLGLFSNEEDYADIKKALANTNIAIKINKLPKSATSHWLQIPNSQYSLFTHEQLLTLVKRFPTAQQALMPCSATAKNLN</sequence>
<accession>A0A451EPR6</accession>
<organism evidence="1 2">
    <name type="scientific">Entomomonas moraniae</name>
    <dbReference type="NCBI Taxonomy" id="2213226"/>
    <lineage>
        <taxon>Bacteria</taxon>
        <taxon>Pseudomonadati</taxon>
        <taxon>Pseudomonadota</taxon>
        <taxon>Gammaproteobacteria</taxon>
        <taxon>Pseudomonadales</taxon>
        <taxon>Pseudomonadaceae</taxon>
        <taxon>Entomomonas</taxon>
    </lineage>
</organism>
<reference evidence="2" key="1">
    <citation type="submission" date="2018-06" db="EMBL/GenBank/DDBJ databases">
        <title>Complete genome of Pseudomonas insecticola strain QZS01.</title>
        <authorList>
            <person name="Wang J."/>
            <person name="Su Q."/>
        </authorList>
    </citation>
    <scope>NUCLEOTIDE SEQUENCE [LARGE SCALE GENOMIC DNA]</scope>
    <source>
        <strain evidence="2">QZS01</strain>
    </source>
</reference>
<evidence type="ECO:0000313" key="2">
    <source>
        <dbReference type="Proteomes" id="UP000273143"/>
    </source>
</evidence>
<gene>
    <name evidence="1" type="ORF">DM558_13980</name>
</gene>
<proteinExistence type="predicted"/>
<dbReference type="EMBL" id="CP029822">
    <property type="protein sequence ID" value="AZS51805.1"/>
    <property type="molecule type" value="Genomic_DNA"/>
</dbReference>
<protein>
    <recommendedName>
        <fullName evidence="3">SPOR domain-containing protein</fullName>
    </recommendedName>
</protein>
<keyword evidence="2" id="KW-1185">Reference proteome</keyword>
<dbReference type="KEGG" id="emo:DM558_13980"/>
<dbReference type="AlphaFoldDB" id="A0A451EPR6"/>
<name>A0A451EPR6_9GAMM</name>
<evidence type="ECO:0000313" key="1">
    <source>
        <dbReference type="EMBL" id="AZS51805.1"/>
    </source>
</evidence>
<evidence type="ECO:0008006" key="3">
    <source>
        <dbReference type="Google" id="ProtNLM"/>
    </source>
</evidence>
<dbReference type="RefSeq" id="WP_127164497.1">
    <property type="nucleotide sequence ID" value="NZ_CP029822.1"/>
</dbReference>